<keyword evidence="5" id="KW-1185">Reference proteome</keyword>
<proteinExistence type="inferred from homology"/>
<dbReference type="SUPFAM" id="SSF52833">
    <property type="entry name" value="Thioredoxin-like"/>
    <property type="match status" value="1"/>
</dbReference>
<comment type="similarity">
    <text evidence="1">Belongs to the GST superfamily.</text>
</comment>
<dbReference type="InterPro" id="IPR050802">
    <property type="entry name" value="EF-GSTs"/>
</dbReference>
<gene>
    <name evidence="4" type="ORF">CONPUDRAFT_122076</name>
</gene>
<dbReference type="SUPFAM" id="SSF47616">
    <property type="entry name" value="GST C-terminal domain-like"/>
    <property type="match status" value="1"/>
</dbReference>
<sequence length="210" mass="23434">MSPIGTLWGSNKQRQTSIINSVASITGIELDFPEITFGETNKSPEFLAKFPLGKIPAFEGADGLKLTEGIVIAQYIASLAPDSVLQGKDRAETAQIDQWIHFTESELQVSSDFSWFLASGTLPGEYHKELHEWLLKRQYQSFECLENHLASHGYLVGDRLTIADISLTATLRSAVSVTLGASERAKYPKTMAHFDKIRSHEKVKDIINHW</sequence>
<evidence type="ECO:0000313" key="4">
    <source>
        <dbReference type="EMBL" id="EIW83478.1"/>
    </source>
</evidence>
<dbReference type="SFLD" id="SFLDS00019">
    <property type="entry name" value="Glutathione_Transferase_(cytos"/>
    <property type="match status" value="1"/>
</dbReference>
<dbReference type="GeneID" id="19199660"/>
<dbReference type="PANTHER" id="PTHR43986">
    <property type="entry name" value="ELONGATION FACTOR 1-GAMMA"/>
    <property type="match status" value="1"/>
</dbReference>
<dbReference type="GO" id="GO:0005737">
    <property type="term" value="C:cytoplasm"/>
    <property type="evidence" value="ECO:0007669"/>
    <property type="project" value="TreeGrafter"/>
</dbReference>
<dbReference type="InterPro" id="IPR036249">
    <property type="entry name" value="Thioredoxin-like_sf"/>
</dbReference>
<dbReference type="Proteomes" id="UP000053558">
    <property type="component" value="Unassembled WGS sequence"/>
</dbReference>
<dbReference type="GO" id="GO:0006414">
    <property type="term" value="P:translational elongation"/>
    <property type="evidence" value="ECO:0007669"/>
    <property type="project" value="TreeGrafter"/>
</dbReference>
<evidence type="ECO:0000259" key="2">
    <source>
        <dbReference type="PROSITE" id="PS50404"/>
    </source>
</evidence>
<dbReference type="SFLD" id="SFLDG00358">
    <property type="entry name" value="Main_(cytGST)"/>
    <property type="match status" value="1"/>
</dbReference>
<dbReference type="KEGG" id="cput:CONPUDRAFT_122076"/>
<dbReference type="EMBL" id="JH711576">
    <property type="protein sequence ID" value="EIW83478.1"/>
    <property type="molecule type" value="Genomic_DNA"/>
</dbReference>
<evidence type="ECO:0000313" key="5">
    <source>
        <dbReference type="Proteomes" id="UP000053558"/>
    </source>
</evidence>
<dbReference type="PROSITE" id="PS50404">
    <property type="entry name" value="GST_NTER"/>
    <property type="match status" value="1"/>
</dbReference>
<dbReference type="RefSeq" id="XP_007767225.1">
    <property type="nucleotide sequence ID" value="XM_007769035.1"/>
</dbReference>
<dbReference type="OrthoDB" id="249703at2759"/>
<evidence type="ECO:0000256" key="1">
    <source>
        <dbReference type="RuleBase" id="RU003494"/>
    </source>
</evidence>
<feature type="domain" description="GST C-terminal" evidence="3">
    <location>
        <begin position="89"/>
        <end position="210"/>
    </location>
</feature>
<protein>
    <submittedName>
        <fullName evidence="4">Glutathione S-transferase C-terminal-like protein</fullName>
    </submittedName>
</protein>
<dbReference type="InterPro" id="IPR040079">
    <property type="entry name" value="Glutathione_S-Trfase"/>
</dbReference>
<dbReference type="OMA" id="WASFTNY"/>
<feature type="domain" description="GST N-terminal" evidence="2">
    <location>
        <begin position="3"/>
        <end position="84"/>
    </location>
</feature>
<dbReference type="Pfam" id="PF02798">
    <property type="entry name" value="GST_N"/>
    <property type="match status" value="1"/>
</dbReference>
<dbReference type="InterPro" id="IPR004046">
    <property type="entry name" value="GST_C"/>
</dbReference>
<dbReference type="GO" id="GO:0016740">
    <property type="term" value="F:transferase activity"/>
    <property type="evidence" value="ECO:0007669"/>
    <property type="project" value="UniProtKB-KW"/>
</dbReference>
<name>A0A5M3MWF0_CONPW</name>
<organism evidence="4 5">
    <name type="scientific">Coniophora puteana (strain RWD-64-598)</name>
    <name type="common">Brown rot fungus</name>
    <dbReference type="NCBI Taxonomy" id="741705"/>
    <lineage>
        <taxon>Eukaryota</taxon>
        <taxon>Fungi</taxon>
        <taxon>Dikarya</taxon>
        <taxon>Basidiomycota</taxon>
        <taxon>Agaricomycotina</taxon>
        <taxon>Agaricomycetes</taxon>
        <taxon>Agaricomycetidae</taxon>
        <taxon>Boletales</taxon>
        <taxon>Coniophorineae</taxon>
        <taxon>Coniophoraceae</taxon>
        <taxon>Coniophora</taxon>
    </lineage>
</organism>
<accession>A0A5M3MWF0</accession>
<comment type="caution">
    <text evidence="4">The sequence shown here is derived from an EMBL/GenBank/DDBJ whole genome shotgun (WGS) entry which is preliminary data.</text>
</comment>
<evidence type="ECO:0000259" key="3">
    <source>
        <dbReference type="PROSITE" id="PS50405"/>
    </source>
</evidence>
<dbReference type="AlphaFoldDB" id="A0A5M3MWF0"/>
<dbReference type="GO" id="GO:0005634">
    <property type="term" value="C:nucleus"/>
    <property type="evidence" value="ECO:0007669"/>
    <property type="project" value="TreeGrafter"/>
</dbReference>
<dbReference type="CDD" id="cd03044">
    <property type="entry name" value="GST_N_EF1Bgamma"/>
    <property type="match status" value="1"/>
</dbReference>
<dbReference type="PROSITE" id="PS50405">
    <property type="entry name" value="GST_CTER"/>
    <property type="match status" value="1"/>
</dbReference>
<keyword evidence="4" id="KW-0808">Transferase</keyword>
<dbReference type="PANTHER" id="PTHR43986:SF1">
    <property type="entry name" value="ELONGATION FACTOR 1-GAMMA"/>
    <property type="match status" value="1"/>
</dbReference>
<dbReference type="Pfam" id="PF00043">
    <property type="entry name" value="GST_C"/>
    <property type="match status" value="1"/>
</dbReference>
<dbReference type="InterPro" id="IPR010987">
    <property type="entry name" value="Glutathione-S-Trfase_C-like"/>
</dbReference>
<dbReference type="Gene3D" id="1.20.1050.10">
    <property type="match status" value="1"/>
</dbReference>
<dbReference type="Gene3D" id="3.40.30.10">
    <property type="entry name" value="Glutaredoxin"/>
    <property type="match status" value="1"/>
</dbReference>
<dbReference type="InterPro" id="IPR004045">
    <property type="entry name" value="Glutathione_S-Trfase_N"/>
</dbReference>
<dbReference type="InterPro" id="IPR036282">
    <property type="entry name" value="Glutathione-S-Trfase_C_sf"/>
</dbReference>
<reference evidence="5" key="1">
    <citation type="journal article" date="2012" name="Science">
        <title>The Paleozoic origin of enzymatic lignin decomposition reconstructed from 31 fungal genomes.</title>
        <authorList>
            <person name="Floudas D."/>
            <person name="Binder M."/>
            <person name="Riley R."/>
            <person name="Barry K."/>
            <person name="Blanchette R.A."/>
            <person name="Henrissat B."/>
            <person name="Martinez A.T."/>
            <person name="Otillar R."/>
            <person name="Spatafora J.W."/>
            <person name="Yadav J.S."/>
            <person name="Aerts A."/>
            <person name="Benoit I."/>
            <person name="Boyd A."/>
            <person name="Carlson A."/>
            <person name="Copeland A."/>
            <person name="Coutinho P.M."/>
            <person name="de Vries R.P."/>
            <person name="Ferreira P."/>
            <person name="Findley K."/>
            <person name="Foster B."/>
            <person name="Gaskell J."/>
            <person name="Glotzer D."/>
            <person name="Gorecki P."/>
            <person name="Heitman J."/>
            <person name="Hesse C."/>
            <person name="Hori C."/>
            <person name="Igarashi K."/>
            <person name="Jurgens J.A."/>
            <person name="Kallen N."/>
            <person name="Kersten P."/>
            <person name="Kohler A."/>
            <person name="Kuees U."/>
            <person name="Kumar T.K.A."/>
            <person name="Kuo A."/>
            <person name="LaButti K."/>
            <person name="Larrondo L.F."/>
            <person name="Lindquist E."/>
            <person name="Ling A."/>
            <person name="Lombard V."/>
            <person name="Lucas S."/>
            <person name="Lundell T."/>
            <person name="Martin R."/>
            <person name="McLaughlin D.J."/>
            <person name="Morgenstern I."/>
            <person name="Morin E."/>
            <person name="Murat C."/>
            <person name="Nagy L.G."/>
            <person name="Nolan M."/>
            <person name="Ohm R.A."/>
            <person name="Patyshakuliyeva A."/>
            <person name="Rokas A."/>
            <person name="Ruiz-Duenas F.J."/>
            <person name="Sabat G."/>
            <person name="Salamov A."/>
            <person name="Samejima M."/>
            <person name="Schmutz J."/>
            <person name="Slot J.C."/>
            <person name="St John F."/>
            <person name="Stenlid J."/>
            <person name="Sun H."/>
            <person name="Sun S."/>
            <person name="Syed K."/>
            <person name="Tsang A."/>
            <person name="Wiebenga A."/>
            <person name="Young D."/>
            <person name="Pisabarro A."/>
            <person name="Eastwood D.C."/>
            <person name="Martin F."/>
            <person name="Cullen D."/>
            <person name="Grigoriev I.V."/>
            <person name="Hibbett D.S."/>
        </authorList>
    </citation>
    <scope>NUCLEOTIDE SEQUENCE [LARGE SCALE GENOMIC DNA]</scope>
    <source>
        <strain evidence="5">RWD-64-598 SS2</strain>
    </source>
</reference>
<dbReference type="FunFam" id="3.40.30.10:FF:000142">
    <property type="entry name" value="Elongation factor 1 gamma"/>
    <property type="match status" value="1"/>
</dbReference>